<reference evidence="2 3" key="1">
    <citation type="submission" date="2017-12" db="EMBL/GenBank/DDBJ databases">
        <title>Comparative genomics of Botrytis spp.</title>
        <authorList>
            <person name="Valero-Jimenez C.A."/>
            <person name="Tapia P."/>
            <person name="Veloso J."/>
            <person name="Silva-Moreno E."/>
            <person name="Staats M."/>
            <person name="Valdes J.H."/>
            <person name="Van Kan J.A.L."/>
        </authorList>
    </citation>
    <scope>NUCLEOTIDE SEQUENCE [LARGE SCALE GENOMIC DNA]</scope>
    <source>
        <strain evidence="2 3">Bh0001</strain>
    </source>
</reference>
<keyword evidence="3" id="KW-1185">Reference proteome</keyword>
<gene>
    <name evidence="2" type="ORF">BHYA_0170g00100</name>
</gene>
<feature type="compositionally biased region" description="Basic and acidic residues" evidence="1">
    <location>
        <begin position="207"/>
        <end position="229"/>
    </location>
</feature>
<comment type="caution">
    <text evidence="2">The sequence shown here is derived from an EMBL/GenBank/DDBJ whole genome shotgun (WGS) entry which is preliminary data.</text>
</comment>
<accession>A0A4Z1GG32</accession>
<dbReference type="EMBL" id="PQXK01000170">
    <property type="protein sequence ID" value="TGO35098.1"/>
    <property type="molecule type" value="Genomic_DNA"/>
</dbReference>
<feature type="compositionally biased region" description="Basic and acidic residues" evidence="1">
    <location>
        <begin position="139"/>
        <end position="182"/>
    </location>
</feature>
<evidence type="ECO:0000313" key="3">
    <source>
        <dbReference type="Proteomes" id="UP000297814"/>
    </source>
</evidence>
<proteinExistence type="predicted"/>
<protein>
    <submittedName>
        <fullName evidence="2">Uncharacterized protein</fullName>
    </submittedName>
</protein>
<evidence type="ECO:0000256" key="1">
    <source>
        <dbReference type="SAM" id="MobiDB-lite"/>
    </source>
</evidence>
<feature type="region of interest" description="Disordered" evidence="1">
    <location>
        <begin position="101"/>
        <end position="193"/>
    </location>
</feature>
<name>A0A4Z1GG32_9HELO</name>
<dbReference type="Proteomes" id="UP000297814">
    <property type="component" value="Unassembled WGS sequence"/>
</dbReference>
<dbReference type="AlphaFoldDB" id="A0A4Z1GG32"/>
<sequence length="235" mass="27342">MESKRRVWLYSTPKYPCFFSAEGDRFAFAFLQGSGLVEVSERHKYNSRRAYLGKFYEGDTTSFYGTAAIYMTKRFLTILKNNTGFRFHNDHYFDDVQDAFDASSSSSGQSSTSNSTRDTPEQKPKDEKKAGKSITAASRTEERTQPSISSDERPKNKEKEEADNRKNWEAYEREKQKRADEKKKRREQADAAEMGIKNALIEEFNADRSRDMAPAKKAAMEYLRDDSPMRHRRRR</sequence>
<feature type="compositionally biased region" description="Basic and acidic residues" evidence="1">
    <location>
        <begin position="118"/>
        <end position="130"/>
    </location>
</feature>
<feature type="region of interest" description="Disordered" evidence="1">
    <location>
        <begin position="207"/>
        <end position="235"/>
    </location>
</feature>
<evidence type="ECO:0000313" key="2">
    <source>
        <dbReference type="EMBL" id="TGO35098.1"/>
    </source>
</evidence>
<organism evidence="2 3">
    <name type="scientific">Botrytis hyacinthi</name>
    <dbReference type="NCBI Taxonomy" id="278943"/>
    <lineage>
        <taxon>Eukaryota</taxon>
        <taxon>Fungi</taxon>
        <taxon>Dikarya</taxon>
        <taxon>Ascomycota</taxon>
        <taxon>Pezizomycotina</taxon>
        <taxon>Leotiomycetes</taxon>
        <taxon>Helotiales</taxon>
        <taxon>Sclerotiniaceae</taxon>
        <taxon>Botrytis</taxon>
    </lineage>
</organism>
<feature type="compositionally biased region" description="Low complexity" evidence="1">
    <location>
        <begin position="103"/>
        <end position="115"/>
    </location>
</feature>